<protein>
    <submittedName>
        <fullName evidence="9">Adenylyl cyclase</fullName>
    </submittedName>
</protein>
<evidence type="ECO:0000259" key="8">
    <source>
        <dbReference type="PROSITE" id="PS50125"/>
    </source>
</evidence>
<evidence type="ECO:0000256" key="1">
    <source>
        <dbReference type="ARBA" id="ARBA00004370"/>
    </source>
</evidence>
<evidence type="ECO:0000256" key="2">
    <source>
        <dbReference type="ARBA" id="ARBA00022692"/>
    </source>
</evidence>
<dbReference type="Gene3D" id="3.30.70.1230">
    <property type="entry name" value="Nucleotide cyclase"/>
    <property type="match status" value="1"/>
</dbReference>
<sequence length="440" mass="48738">MNHAPPPDVVQSFTERIRNAGIKPGDSEQERINKSLLVFATGLFSFGSMVWLSMYWILGPQFDSTWSLVFELALVGNLLLYIKTENFDFFRASQLALFLFAPFAMQWAIGNFITASGVILWGLLAPFGAILCFGVRESIAWFIAWVVLTALSGFVDFYLADGELAGHSVPVRTSVVFFALNFISVATLIYTLLRYSIKEQQKAAHALEDAHALLQQEQVRSEKLLLNTLPGPIAERLKHSNQTIADGYASASVMFADIVAFTEVAAGMTPLQVFTMLNSIFSAFDELTEKYGLEKIKTIGDAYMVAGGITDGTEDHADKIADMAMEMRHLLHRDFMVNSSPLKMRIGIGSGPVIAGVVGKKKFIYDLWGDTVNIASRITAEGAPNTIHCDSKTWRLLHERFEFEKPEMINLKGISSMSVYKLVGRKSKGKAQDTGFKLLS</sequence>
<evidence type="ECO:0000256" key="6">
    <source>
        <dbReference type="ARBA" id="ARBA00023239"/>
    </source>
</evidence>
<dbReference type="RefSeq" id="WP_220636104.1">
    <property type="nucleotide sequence ID" value="NZ_CAJQUM010000001.1"/>
</dbReference>
<organism evidence="9 10">
    <name type="scientific">Georgfuchsia toluolica</name>
    <dbReference type="NCBI Taxonomy" id="424218"/>
    <lineage>
        <taxon>Bacteria</taxon>
        <taxon>Pseudomonadati</taxon>
        <taxon>Pseudomonadota</taxon>
        <taxon>Betaproteobacteria</taxon>
        <taxon>Nitrosomonadales</taxon>
        <taxon>Sterolibacteriaceae</taxon>
        <taxon>Georgfuchsia</taxon>
    </lineage>
</organism>
<comment type="subcellular location">
    <subcellularLocation>
        <location evidence="1">Membrane</location>
    </subcellularLocation>
</comment>
<dbReference type="GO" id="GO:0016020">
    <property type="term" value="C:membrane"/>
    <property type="evidence" value="ECO:0007669"/>
    <property type="project" value="UniProtKB-SubCell"/>
</dbReference>
<dbReference type="EMBL" id="CAJQUM010000001">
    <property type="protein sequence ID" value="CAG4884234.1"/>
    <property type="molecule type" value="Genomic_DNA"/>
</dbReference>
<evidence type="ECO:0000256" key="4">
    <source>
        <dbReference type="ARBA" id="ARBA00022989"/>
    </source>
</evidence>
<keyword evidence="4 7" id="KW-1133">Transmembrane helix</keyword>
<dbReference type="SUPFAM" id="SSF55073">
    <property type="entry name" value="Nucleotide cyclase"/>
    <property type="match status" value="1"/>
</dbReference>
<evidence type="ECO:0000313" key="9">
    <source>
        <dbReference type="EMBL" id="CAG4884234.1"/>
    </source>
</evidence>
<dbReference type="Proteomes" id="UP000742786">
    <property type="component" value="Unassembled WGS sequence"/>
</dbReference>
<dbReference type="PANTHER" id="PTHR11920:SF335">
    <property type="entry name" value="GUANYLATE CYCLASE"/>
    <property type="match status" value="1"/>
</dbReference>
<dbReference type="PANTHER" id="PTHR11920">
    <property type="entry name" value="GUANYLYL CYCLASE"/>
    <property type="match status" value="1"/>
</dbReference>
<dbReference type="GO" id="GO:0009190">
    <property type="term" value="P:cyclic nucleotide biosynthetic process"/>
    <property type="evidence" value="ECO:0007669"/>
    <property type="project" value="InterPro"/>
</dbReference>
<evidence type="ECO:0000256" key="3">
    <source>
        <dbReference type="ARBA" id="ARBA00022741"/>
    </source>
</evidence>
<dbReference type="GO" id="GO:0035556">
    <property type="term" value="P:intracellular signal transduction"/>
    <property type="evidence" value="ECO:0007669"/>
    <property type="project" value="InterPro"/>
</dbReference>
<evidence type="ECO:0000256" key="7">
    <source>
        <dbReference type="SAM" id="Phobius"/>
    </source>
</evidence>
<dbReference type="InterPro" id="IPR050401">
    <property type="entry name" value="Cyclic_nucleotide_synthase"/>
</dbReference>
<dbReference type="InterPro" id="IPR001054">
    <property type="entry name" value="A/G_cyclase"/>
</dbReference>
<feature type="domain" description="Guanylate cyclase" evidence="8">
    <location>
        <begin position="252"/>
        <end position="379"/>
    </location>
</feature>
<keyword evidence="3" id="KW-0547">Nucleotide-binding</keyword>
<proteinExistence type="predicted"/>
<feature type="transmembrane region" description="Helical" evidence="7">
    <location>
        <begin position="171"/>
        <end position="193"/>
    </location>
</feature>
<dbReference type="GO" id="GO:0004016">
    <property type="term" value="F:adenylate cyclase activity"/>
    <property type="evidence" value="ECO:0007669"/>
    <property type="project" value="UniProtKB-ARBA"/>
</dbReference>
<dbReference type="InterPro" id="IPR029787">
    <property type="entry name" value="Nucleotide_cyclase"/>
</dbReference>
<dbReference type="AlphaFoldDB" id="A0A916J4T5"/>
<keyword evidence="6" id="KW-0456">Lyase</keyword>
<dbReference type="CDD" id="cd07302">
    <property type="entry name" value="CHD"/>
    <property type="match status" value="1"/>
</dbReference>
<name>A0A916J4T5_9PROT</name>
<gene>
    <name evidence="9" type="ORF">GTOL_12117</name>
</gene>
<feature type="transmembrane region" description="Helical" evidence="7">
    <location>
        <begin position="140"/>
        <end position="159"/>
    </location>
</feature>
<evidence type="ECO:0000256" key="5">
    <source>
        <dbReference type="ARBA" id="ARBA00023136"/>
    </source>
</evidence>
<evidence type="ECO:0000313" key="10">
    <source>
        <dbReference type="Proteomes" id="UP000742786"/>
    </source>
</evidence>
<dbReference type="PROSITE" id="PS50125">
    <property type="entry name" value="GUANYLATE_CYCLASE_2"/>
    <property type="match status" value="1"/>
</dbReference>
<accession>A0A916J4T5</accession>
<feature type="transmembrane region" description="Helical" evidence="7">
    <location>
        <begin position="36"/>
        <end position="58"/>
    </location>
</feature>
<keyword evidence="10" id="KW-1185">Reference proteome</keyword>
<comment type="caution">
    <text evidence="9">The sequence shown here is derived from an EMBL/GenBank/DDBJ whole genome shotgun (WGS) entry which is preliminary data.</text>
</comment>
<dbReference type="SMART" id="SM00044">
    <property type="entry name" value="CYCc"/>
    <property type="match status" value="1"/>
</dbReference>
<keyword evidence="2 7" id="KW-0812">Transmembrane</keyword>
<keyword evidence="5 7" id="KW-0472">Membrane</keyword>
<reference evidence="9" key="1">
    <citation type="submission" date="2021-04" db="EMBL/GenBank/DDBJ databases">
        <authorList>
            <person name="Hornung B."/>
        </authorList>
    </citation>
    <scope>NUCLEOTIDE SEQUENCE</scope>
    <source>
        <strain evidence="9">G5G6</strain>
    </source>
</reference>
<dbReference type="GO" id="GO:0000166">
    <property type="term" value="F:nucleotide binding"/>
    <property type="evidence" value="ECO:0007669"/>
    <property type="project" value="UniProtKB-KW"/>
</dbReference>
<dbReference type="Gene3D" id="6.10.250.780">
    <property type="match status" value="1"/>
</dbReference>
<dbReference type="Pfam" id="PF00211">
    <property type="entry name" value="Guanylate_cyc"/>
    <property type="match status" value="1"/>
</dbReference>